<dbReference type="SMART" id="SM00698">
    <property type="entry name" value="MORN"/>
    <property type="match status" value="3"/>
</dbReference>
<dbReference type="Proteomes" id="UP000038009">
    <property type="component" value="Unassembled WGS sequence"/>
</dbReference>
<dbReference type="OMA" id="GMWEPLF"/>
<dbReference type="EMBL" id="LJSK01000039">
    <property type="protein sequence ID" value="KPI88821.1"/>
    <property type="molecule type" value="Genomic_DNA"/>
</dbReference>
<dbReference type="InterPro" id="IPR003409">
    <property type="entry name" value="MORN"/>
</dbReference>
<evidence type="ECO:0000256" key="1">
    <source>
        <dbReference type="ARBA" id="ARBA00022737"/>
    </source>
</evidence>
<feature type="region of interest" description="Disordered" evidence="2">
    <location>
        <begin position="768"/>
        <end position="795"/>
    </location>
</feature>
<feature type="region of interest" description="Disordered" evidence="2">
    <location>
        <begin position="81"/>
        <end position="103"/>
    </location>
</feature>
<sequence>MATPASLAAHPQCRSDHHTAAAASTLCDLTLPATVQYVRHARLPCRRVPGPPVVSFTAPPVAATASDVSSSSQDGLYPPVTRSFAEHTDPLPPSVSAASPAGASSCATAHSQAGKTETPFQVAQQFLASSGVSLRYFTNSSLYHTLRNTLDGGSMEAHDDGAAELSDAAQENLLTSPPTMAALKERFHISSSPSSAASGSIDWKKLVYVRQQCRYTGEALVTPPLSPPTDSTGNRLATNHLPHAASTSTAAAASSSAAETESSVGARLMQSLLYPFAPLASTATAAASGDHGVSTARSSTTEGGEDADLTVPHGEGVMTYVLYALPKPDYSPAPTSAMPTAHKTVERAGLQLTHIASPFLPPSLIPTEFCPALSELDDPPAVPSATALPSPTRLLLLSLVVYEGAFLHGQRHGRGRLTAFGRFVLECTWTHDVPCLSLPQHVSLSLPRPSANAPTLRRIHSHVCSPAAPDENLADAECSIQVAPPRWSLRTDQVYMGSLALTALATKRLLAKLEGVGHASSAPAVMEVHGVPYVRLALPPLPSPSSLGSGSATGSRAFSGLAWVNHVVLLPDGFGEALYRNEEGNSSRLSSIFMCPSFNHFHPPLWGPESHRVPRPLHREPQQYSPFSGSVLTSSLCTQYCGEWASGLPHGFGVELERVTDPTCAALALSSATAGAGPPLYPWRTLFLGQYVRGERQGPGTYHGPQGSEATGVVVCGTWPRTDPPSLHPAPASQSGSATVVLLPSSPSHGRGLGVSSFVTLQGARWVEDDGREPGGHGSNRGSSSGGGTFPSATLRQSPAALSGMWEPLFRAVDEVVSQASAPLLPNEPEEEDGSASASPSSSPDVMWQHARCVMDHLTQSPEFVSALLAFQACFACIYGYDTAVAAGAGSAAFTTSNEAGKQGEAPGPSSSAKDMLARLRNATAAEPAMADLPLSYPWCPMHSWCSVARLGTKGIDANGELHSSWRPATLPEVKQGCYTGCLHEPLSNGATHQQPTAARTAPTSGRVSGLSGAPCRPRRPPLSAVAAALEPHAAAHTFAHAMHSASAMVSSLRLRLLSCFAAYPDLCEIVMNHNTRDAALLTYCWDLVYHYVGPILREKAAAVAVADVRMVWDLLGLDRVPLDEEQKNDNREGAAGAATTPEVTVPPGWQPAHTESLRDYLVALRRCRALQEADFVDTSSSYFNSQDEEVAWVDKVRRCLASLEACLCTPSGIAVSMADDCSPTLQSIIGALQELHALLDGAADSRSAEEDEIREKEGEQGTFAETTVTKQPFTPSGREAFLRWLVLAASDPSSHLSSASTSPAARISKHQGHPFALLLIASFVLGGRVTPQYPVCLRLGSDQTSKGVPSDALLRLLKELGCAARQLLYTFPSIRTRTLARPLVYPLDVLFLRLEYVLSPCAMHSLLSSPPTAEAARVLPVPSLPPPHAAPGAASDIPKGVTVRVELDQLPLNVFQWCNETLTDNLTASTLQRRLQAYWSQWAAPPPSSTDKSRECRSNLPAPPSPLVRWVLGCLQSVLSAPLRQAATHQAEPSASLPPPPAPPAGESVYTWKKFISAVFLANEEEEASASAATATTTSRISTGVSPLSRRDYVYLVALAYTLRELSGIELSFAAHVVLHDDDEDEEEERDMTAAEYDEGLPGVHAKDSVHRQPSRSHLRSTESPKDRKKNIFLSSSSSSSFVNDSPTSSYRVEPREELEAEPAAEETQPSIDADDGESTRVQTPPSQADLNTPSPSALQRGSSAPVMARKASPQGGIGRVARVKRGPSVPLAESSALLFAPLGKEWTLAVRLNPDAAVRAVGSPGAASPERGFAHSLLWEVVERVGTAVELRMQERKPMAGAVGSEPHLFSIRHQ</sequence>
<dbReference type="VEuPathDB" id="TriTrypDB:Lsey_0039_0170"/>
<comment type="caution">
    <text evidence="3">The sequence shown here is derived from an EMBL/GenBank/DDBJ whole genome shotgun (WGS) entry which is preliminary data.</text>
</comment>
<accession>A0A0N1I6K4</accession>
<feature type="region of interest" description="Disordered" evidence="2">
    <location>
        <begin position="1639"/>
        <end position="1757"/>
    </location>
</feature>
<feature type="compositionally biased region" description="Low complexity" evidence="2">
    <location>
        <begin position="94"/>
        <end position="103"/>
    </location>
</feature>
<dbReference type="OrthoDB" id="266722at2759"/>
<feature type="compositionally biased region" description="Gly residues" evidence="2">
    <location>
        <begin position="776"/>
        <end position="789"/>
    </location>
</feature>
<feature type="compositionally biased region" description="Polar residues" evidence="2">
    <location>
        <begin position="1721"/>
        <end position="1744"/>
    </location>
</feature>
<feature type="compositionally biased region" description="Low complexity" evidence="2">
    <location>
        <begin position="1676"/>
        <end position="1691"/>
    </location>
</feature>
<gene>
    <name evidence="3" type="ORF">ABL78_2080</name>
</gene>
<feature type="region of interest" description="Disordered" evidence="2">
    <location>
        <begin position="720"/>
        <end position="744"/>
    </location>
</feature>
<protein>
    <submittedName>
        <fullName evidence="3">Uncharacterized protein</fullName>
    </submittedName>
</protein>
<keyword evidence="1" id="KW-0677">Repeat</keyword>
<feature type="region of interest" description="Disordered" evidence="2">
    <location>
        <begin position="285"/>
        <end position="311"/>
    </location>
</feature>
<proteinExistence type="predicted"/>
<name>A0A0N1I6K4_LEPSE</name>
<keyword evidence="4" id="KW-1185">Reference proteome</keyword>
<feature type="region of interest" description="Disordered" evidence="2">
    <location>
        <begin position="220"/>
        <end position="239"/>
    </location>
</feature>
<evidence type="ECO:0000313" key="3">
    <source>
        <dbReference type="EMBL" id="KPI88821.1"/>
    </source>
</evidence>
<reference evidence="3 4" key="1">
    <citation type="journal article" date="2015" name="PLoS Pathog.">
        <title>Leptomonas seymouri: Adaptations to the Dixenous Life Cycle Analyzed by Genome Sequencing, Transcriptome Profiling and Co-infection with Leishmania donovani.</title>
        <authorList>
            <person name="Kraeva N."/>
            <person name="Butenko A."/>
            <person name="Hlavacova J."/>
            <person name="Kostygov A."/>
            <person name="Myskova J."/>
            <person name="Grybchuk D."/>
            <person name="Lestinova T."/>
            <person name="Votypka J."/>
            <person name="Volf P."/>
            <person name="Opperdoes F."/>
            <person name="Flegontov P."/>
            <person name="Lukes J."/>
            <person name="Yurchenko V."/>
        </authorList>
    </citation>
    <scope>NUCLEOTIDE SEQUENCE [LARGE SCALE GENOMIC DNA]</scope>
    <source>
        <strain evidence="3 4">ATCC 30220</strain>
    </source>
</reference>
<dbReference type="Pfam" id="PF02493">
    <property type="entry name" value="MORN"/>
    <property type="match status" value="3"/>
</dbReference>
<feature type="region of interest" description="Disordered" evidence="2">
    <location>
        <begin position="1126"/>
        <end position="1150"/>
    </location>
</feature>
<evidence type="ECO:0000256" key="2">
    <source>
        <dbReference type="SAM" id="MobiDB-lite"/>
    </source>
</evidence>
<evidence type="ECO:0000313" key="4">
    <source>
        <dbReference type="Proteomes" id="UP000038009"/>
    </source>
</evidence>
<feature type="compositionally biased region" description="Polar residues" evidence="2">
    <location>
        <begin position="228"/>
        <end position="237"/>
    </location>
</feature>
<feature type="compositionally biased region" description="Polar residues" evidence="2">
    <location>
        <begin position="991"/>
        <end position="1007"/>
    </location>
</feature>
<feature type="region of interest" description="Disordered" evidence="2">
    <location>
        <begin position="991"/>
        <end position="1017"/>
    </location>
</feature>
<organism evidence="3 4">
    <name type="scientific">Leptomonas seymouri</name>
    <dbReference type="NCBI Taxonomy" id="5684"/>
    <lineage>
        <taxon>Eukaryota</taxon>
        <taxon>Discoba</taxon>
        <taxon>Euglenozoa</taxon>
        <taxon>Kinetoplastea</taxon>
        <taxon>Metakinetoplastina</taxon>
        <taxon>Trypanosomatida</taxon>
        <taxon>Trypanosomatidae</taxon>
        <taxon>Leishmaniinae</taxon>
        <taxon>Leptomonas</taxon>
    </lineage>
</organism>